<feature type="region of interest" description="Disordered" evidence="1">
    <location>
        <begin position="187"/>
        <end position="283"/>
    </location>
</feature>
<evidence type="ECO:0000256" key="2">
    <source>
        <dbReference type="SAM" id="Phobius"/>
    </source>
</evidence>
<name>A0AAN8JKE3_PATCE</name>
<accession>A0AAN8JKE3</accession>
<feature type="compositionally biased region" description="Polar residues" evidence="1">
    <location>
        <begin position="362"/>
        <end position="379"/>
    </location>
</feature>
<feature type="compositionally biased region" description="Low complexity" evidence="1">
    <location>
        <begin position="384"/>
        <end position="395"/>
    </location>
</feature>
<protein>
    <submittedName>
        <fullName evidence="3">Uncharacterized protein</fullName>
    </submittedName>
</protein>
<evidence type="ECO:0000313" key="3">
    <source>
        <dbReference type="EMBL" id="KAK6178375.1"/>
    </source>
</evidence>
<dbReference type="InterPro" id="IPR047172">
    <property type="entry name" value="Ajuba-like"/>
</dbReference>
<dbReference type="GO" id="GO:0000932">
    <property type="term" value="C:P-body"/>
    <property type="evidence" value="ECO:0007669"/>
    <property type="project" value="TreeGrafter"/>
</dbReference>
<dbReference type="GO" id="GO:0003714">
    <property type="term" value="F:transcription corepressor activity"/>
    <property type="evidence" value="ECO:0007669"/>
    <property type="project" value="TreeGrafter"/>
</dbReference>
<keyword evidence="4" id="KW-1185">Reference proteome</keyword>
<keyword evidence="2" id="KW-0472">Membrane</keyword>
<gene>
    <name evidence="3" type="ORF">SNE40_013170</name>
</gene>
<sequence>MDQYEKVYKTDSKLFKEGLDLLEPQTNSFWDEVTANSRSSSLSSRQELANLHMNPVVVNHSISAGQVRYSPKTMFSSVYNGPGERSDISVTTTSVNVRDTKPPIPTSMGHTGNTYATYSSSKIINQEVPPFPTSLSGLDSRGVLYGNKYSAWQEVKTIMNNSQPNLHDSGIQQQSVYANLQMINTSKNISNSNYSSPRSSLGSGGEGSSKNSSPRTSITNPPPPPPYDQHYGSPRSSLASPRSSLSATSLESKHSSPRASLTGGVLLDKYPSPRTSLSSHQDRISVQRLIGSDDYELQSAGSLSGQNMHHMHHNLFSLGPRNSALLNDNRFNEPAPYTDPRLRTLPPQRQASLHNVNIARNTNNQGFAQPGSIHSQQNGGHVISLSSPVQSSVPSGQPPSLPTRVPLTYDTVPPRTPGPTDAEKKLAALTLQLEKEMCISSSGVKKSPSEPPPPYHGSHILESVENLASNVHYTVGADKGVAMNNQDLNSPPPSTNCFRGVTKLPYQVTPPPSVGPSEAEKKLATLTQELEDEMEKAPPGEYFGNNFVMLNFFVILCFCYYFFACVI</sequence>
<feature type="region of interest" description="Disordered" evidence="1">
    <location>
        <begin position="362"/>
        <end position="407"/>
    </location>
</feature>
<dbReference type="Proteomes" id="UP001347796">
    <property type="component" value="Unassembled WGS sequence"/>
</dbReference>
<dbReference type="GO" id="GO:0007010">
    <property type="term" value="P:cytoskeleton organization"/>
    <property type="evidence" value="ECO:0007669"/>
    <property type="project" value="TreeGrafter"/>
</dbReference>
<dbReference type="GO" id="GO:0035331">
    <property type="term" value="P:negative regulation of hippo signaling"/>
    <property type="evidence" value="ECO:0007669"/>
    <property type="project" value="TreeGrafter"/>
</dbReference>
<keyword evidence="2" id="KW-1133">Transmembrane helix</keyword>
<keyword evidence="2" id="KW-0812">Transmembrane</keyword>
<feature type="compositionally biased region" description="Low complexity" evidence="1">
    <location>
        <begin position="233"/>
        <end position="250"/>
    </location>
</feature>
<comment type="caution">
    <text evidence="3">The sequence shown here is derived from an EMBL/GenBank/DDBJ whole genome shotgun (WGS) entry which is preliminary data.</text>
</comment>
<dbReference type="GO" id="GO:0001666">
    <property type="term" value="P:response to hypoxia"/>
    <property type="evidence" value="ECO:0007669"/>
    <property type="project" value="TreeGrafter"/>
</dbReference>
<feature type="compositionally biased region" description="Low complexity" evidence="1">
    <location>
        <begin position="188"/>
        <end position="201"/>
    </location>
</feature>
<dbReference type="GO" id="GO:0005634">
    <property type="term" value="C:nucleus"/>
    <property type="evidence" value="ECO:0007669"/>
    <property type="project" value="TreeGrafter"/>
</dbReference>
<feature type="transmembrane region" description="Helical" evidence="2">
    <location>
        <begin position="542"/>
        <end position="563"/>
    </location>
</feature>
<evidence type="ECO:0000256" key="1">
    <source>
        <dbReference type="SAM" id="MobiDB-lite"/>
    </source>
</evidence>
<dbReference type="AlphaFoldDB" id="A0AAN8JKE3"/>
<proteinExistence type="predicted"/>
<organism evidence="3 4">
    <name type="scientific">Patella caerulea</name>
    <name type="common">Rayed Mediterranean limpet</name>
    <dbReference type="NCBI Taxonomy" id="87958"/>
    <lineage>
        <taxon>Eukaryota</taxon>
        <taxon>Metazoa</taxon>
        <taxon>Spiralia</taxon>
        <taxon>Lophotrochozoa</taxon>
        <taxon>Mollusca</taxon>
        <taxon>Gastropoda</taxon>
        <taxon>Patellogastropoda</taxon>
        <taxon>Patelloidea</taxon>
        <taxon>Patellidae</taxon>
        <taxon>Patella</taxon>
    </lineage>
</organism>
<reference evidence="3 4" key="1">
    <citation type="submission" date="2024-01" db="EMBL/GenBank/DDBJ databases">
        <title>The genome of the rayed Mediterranean limpet Patella caerulea (Linnaeus, 1758).</title>
        <authorList>
            <person name="Anh-Thu Weber A."/>
            <person name="Halstead-Nussloch G."/>
        </authorList>
    </citation>
    <scope>NUCLEOTIDE SEQUENCE [LARGE SCALE GENOMIC DNA]</scope>
    <source>
        <strain evidence="3">AATW-2023a</strain>
        <tissue evidence="3">Whole specimen</tissue>
    </source>
</reference>
<dbReference type="PANTHER" id="PTHR24219:SF4">
    <property type="entry name" value="LIM DOMAIN-CONTAINING PROTEIN JUB"/>
    <property type="match status" value="1"/>
</dbReference>
<dbReference type="GO" id="GO:0005912">
    <property type="term" value="C:adherens junction"/>
    <property type="evidence" value="ECO:0007669"/>
    <property type="project" value="TreeGrafter"/>
</dbReference>
<evidence type="ECO:0000313" key="4">
    <source>
        <dbReference type="Proteomes" id="UP001347796"/>
    </source>
</evidence>
<dbReference type="PANTHER" id="PTHR24219">
    <property type="entry name" value="LIM DOMAIN-CONTAINING PROTEIN JUB"/>
    <property type="match status" value="1"/>
</dbReference>
<dbReference type="GO" id="GO:0005667">
    <property type="term" value="C:transcription regulator complex"/>
    <property type="evidence" value="ECO:0007669"/>
    <property type="project" value="TreeGrafter"/>
</dbReference>
<dbReference type="EMBL" id="JAZGQO010000009">
    <property type="protein sequence ID" value="KAK6178375.1"/>
    <property type="molecule type" value="Genomic_DNA"/>
</dbReference>